<keyword evidence="7 8" id="KW-0408">Iron</keyword>
<dbReference type="EMBL" id="JAPEVI010000003">
    <property type="protein sequence ID" value="MCX2725738.1"/>
    <property type="molecule type" value="Genomic_DNA"/>
</dbReference>
<dbReference type="PANTHER" id="PTHR35008">
    <property type="entry name" value="BLL4482 PROTEIN-RELATED"/>
    <property type="match status" value="1"/>
</dbReference>
<dbReference type="InterPro" id="IPR036909">
    <property type="entry name" value="Cyt_c-like_dom_sf"/>
</dbReference>
<evidence type="ECO:0000256" key="4">
    <source>
        <dbReference type="ARBA" id="ARBA00022660"/>
    </source>
</evidence>
<dbReference type="PANTHER" id="PTHR35008:SF4">
    <property type="entry name" value="BLL4482 PROTEIN"/>
    <property type="match status" value="1"/>
</dbReference>
<dbReference type="SUPFAM" id="SSF46626">
    <property type="entry name" value="Cytochrome c"/>
    <property type="match status" value="1"/>
</dbReference>
<sequence>MTRARKTGLLTAGALVVVAAGLGFYVADRNIVPDQPIGMVLRPDDAELVRQGAAVYAQNCASCHGADLQGEPDWQSANPDGTLPAPPHDETGHTWHHPDELLFRITKFGTARAVGLQDFKSNMPAFEGTLSDDDIAAALSWIKAQWPDEIRERHDMMNARARNKGQ</sequence>
<feature type="domain" description="Cytochrome c" evidence="10">
    <location>
        <begin position="47"/>
        <end position="146"/>
    </location>
</feature>
<keyword evidence="6" id="KW-0249">Electron transport</keyword>
<evidence type="ECO:0000259" key="10">
    <source>
        <dbReference type="PROSITE" id="PS51007"/>
    </source>
</evidence>
<dbReference type="PRINTS" id="PR00605">
    <property type="entry name" value="CYTCHROMECIC"/>
</dbReference>
<evidence type="ECO:0000256" key="3">
    <source>
        <dbReference type="ARBA" id="ARBA00022617"/>
    </source>
</evidence>
<keyword evidence="3 8" id="KW-0349">Heme</keyword>
<dbReference type="PROSITE" id="PS51007">
    <property type="entry name" value="CYTC"/>
    <property type="match status" value="1"/>
</dbReference>
<keyword evidence="4" id="KW-0679">Respiratory chain</keyword>
<gene>
    <name evidence="11" type="ORF">ON753_25825</name>
</gene>
<evidence type="ECO:0000256" key="5">
    <source>
        <dbReference type="ARBA" id="ARBA00022723"/>
    </source>
</evidence>
<evidence type="ECO:0000256" key="6">
    <source>
        <dbReference type="ARBA" id="ARBA00022982"/>
    </source>
</evidence>
<accession>A0ABT3R9U7</accession>
<evidence type="ECO:0000256" key="1">
    <source>
        <dbReference type="ARBA" id="ARBA00001926"/>
    </source>
</evidence>
<dbReference type="Gene3D" id="1.10.760.10">
    <property type="entry name" value="Cytochrome c-like domain"/>
    <property type="match status" value="1"/>
</dbReference>
<organism evidence="11 12">
    <name type="scientific">Roseibium salinum</name>
    <dbReference type="NCBI Taxonomy" id="1604349"/>
    <lineage>
        <taxon>Bacteria</taxon>
        <taxon>Pseudomonadati</taxon>
        <taxon>Pseudomonadota</taxon>
        <taxon>Alphaproteobacteria</taxon>
        <taxon>Hyphomicrobiales</taxon>
        <taxon>Stappiaceae</taxon>
        <taxon>Roseibium</taxon>
    </lineage>
</organism>
<name>A0ABT3R9U7_9HYPH</name>
<dbReference type="InterPro" id="IPR051459">
    <property type="entry name" value="Cytochrome_c-type_DH"/>
</dbReference>
<evidence type="ECO:0000256" key="7">
    <source>
        <dbReference type="ARBA" id="ARBA00023004"/>
    </source>
</evidence>
<evidence type="ECO:0000313" key="11">
    <source>
        <dbReference type="EMBL" id="MCX2725738.1"/>
    </source>
</evidence>
<keyword evidence="12" id="KW-1185">Reference proteome</keyword>
<keyword evidence="2" id="KW-0813">Transport</keyword>
<reference evidence="11 12" key="1">
    <citation type="journal article" date="2016" name="Int. J. Syst. Evol. Microbiol.">
        <title>Labrenzia salina sp. nov., isolated from the rhizosphere of the halophyte Arthrocnemum macrostachyum.</title>
        <authorList>
            <person name="Camacho M."/>
            <person name="Redondo-Gomez S."/>
            <person name="Rodriguez-Llorente I."/>
            <person name="Rohde M."/>
            <person name="Sproer C."/>
            <person name="Schumann P."/>
            <person name="Klenk H.P."/>
            <person name="Montero-Calasanz M.D.C."/>
        </authorList>
    </citation>
    <scope>NUCLEOTIDE SEQUENCE [LARGE SCALE GENOMIC DNA]</scope>
    <source>
        <strain evidence="11 12">DSM 29163</strain>
    </source>
</reference>
<dbReference type="Proteomes" id="UP001300261">
    <property type="component" value="Unassembled WGS sequence"/>
</dbReference>
<dbReference type="Pfam" id="PF13442">
    <property type="entry name" value="Cytochrome_CBB3"/>
    <property type="match status" value="1"/>
</dbReference>
<evidence type="ECO:0000313" key="12">
    <source>
        <dbReference type="Proteomes" id="UP001300261"/>
    </source>
</evidence>
<evidence type="ECO:0000256" key="2">
    <source>
        <dbReference type="ARBA" id="ARBA00022448"/>
    </source>
</evidence>
<dbReference type="InterPro" id="IPR008168">
    <property type="entry name" value="Cyt_C_IC"/>
</dbReference>
<dbReference type="RefSeq" id="WP_265966878.1">
    <property type="nucleotide sequence ID" value="NZ_JAPEVI010000003.1"/>
</dbReference>
<dbReference type="InterPro" id="IPR009056">
    <property type="entry name" value="Cyt_c-like_dom"/>
</dbReference>
<feature type="region of interest" description="Disordered" evidence="9">
    <location>
        <begin position="68"/>
        <end position="95"/>
    </location>
</feature>
<protein>
    <submittedName>
        <fullName evidence="11">Cytochrome c</fullName>
    </submittedName>
</protein>
<keyword evidence="5 8" id="KW-0479">Metal-binding</keyword>
<evidence type="ECO:0000256" key="8">
    <source>
        <dbReference type="PROSITE-ProRule" id="PRU00433"/>
    </source>
</evidence>
<evidence type="ECO:0000256" key="9">
    <source>
        <dbReference type="SAM" id="MobiDB-lite"/>
    </source>
</evidence>
<proteinExistence type="predicted"/>
<comment type="cofactor">
    <cofactor evidence="1">
        <name>heme c</name>
        <dbReference type="ChEBI" id="CHEBI:61717"/>
    </cofactor>
</comment>
<comment type="caution">
    <text evidence="11">The sequence shown here is derived from an EMBL/GenBank/DDBJ whole genome shotgun (WGS) entry which is preliminary data.</text>
</comment>